<proteinExistence type="predicted"/>
<evidence type="ECO:0000256" key="1">
    <source>
        <dbReference type="SAM" id="MobiDB-lite"/>
    </source>
</evidence>
<protein>
    <submittedName>
        <fullName evidence="2">Uncharacterized protein</fullName>
    </submittedName>
</protein>
<organism evidence="2 3">
    <name type="scientific">Dorcoceras hygrometricum</name>
    <dbReference type="NCBI Taxonomy" id="472368"/>
    <lineage>
        <taxon>Eukaryota</taxon>
        <taxon>Viridiplantae</taxon>
        <taxon>Streptophyta</taxon>
        <taxon>Embryophyta</taxon>
        <taxon>Tracheophyta</taxon>
        <taxon>Spermatophyta</taxon>
        <taxon>Magnoliopsida</taxon>
        <taxon>eudicotyledons</taxon>
        <taxon>Gunneridae</taxon>
        <taxon>Pentapetalae</taxon>
        <taxon>asterids</taxon>
        <taxon>lamiids</taxon>
        <taxon>Lamiales</taxon>
        <taxon>Gesneriaceae</taxon>
        <taxon>Didymocarpoideae</taxon>
        <taxon>Trichosporeae</taxon>
        <taxon>Loxocarpinae</taxon>
        <taxon>Dorcoceras</taxon>
    </lineage>
</organism>
<reference evidence="2 3" key="1">
    <citation type="journal article" date="2015" name="Proc. Natl. Acad. Sci. U.S.A.">
        <title>The resurrection genome of Boea hygrometrica: A blueprint for survival of dehydration.</title>
        <authorList>
            <person name="Xiao L."/>
            <person name="Yang G."/>
            <person name="Zhang L."/>
            <person name="Yang X."/>
            <person name="Zhao S."/>
            <person name="Ji Z."/>
            <person name="Zhou Q."/>
            <person name="Hu M."/>
            <person name="Wang Y."/>
            <person name="Chen M."/>
            <person name="Xu Y."/>
            <person name="Jin H."/>
            <person name="Xiao X."/>
            <person name="Hu G."/>
            <person name="Bao F."/>
            <person name="Hu Y."/>
            <person name="Wan P."/>
            <person name="Li L."/>
            <person name="Deng X."/>
            <person name="Kuang T."/>
            <person name="Xiang C."/>
            <person name="Zhu J.K."/>
            <person name="Oliver M.J."/>
            <person name="He Y."/>
        </authorList>
    </citation>
    <scope>NUCLEOTIDE SEQUENCE [LARGE SCALE GENOMIC DNA]</scope>
    <source>
        <strain evidence="3">cv. XS01</strain>
    </source>
</reference>
<evidence type="ECO:0000313" key="2">
    <source>
        <dbReference type="EMBL" id="KZV14740.1"/>
    </source>
</evidence>
<name>A0A2Z7A745_9LAMI</name>
<sequence>MAQGGDEPRDREPEAHLYLVHVECVEARRRAMSPLIGMGKNYFEFTHGTPFSLIMAMSDSFRLWDFSSYQGTLGSSSGSGSQGSFISGGGGVISIDAAVEFSGAREDFGRLTVRLKVKVRNEVRSWSIYKNWGDDLDRPISHLSTVQIASGTPTVASIIRPPPSTQFAQILSTARKRSHVDYGFLPKTQPGLNPAIHVSLYRRLKSGDARIEISFDYGFRLGSRCQGDTSLIHATKIENCRRTYATKLGISPEDHTGDGRSPASRLHAQLGISPVDSDPTRPGERKPVPQSPDVTELLDVVVLALG</sequence>
<accession>A0A2Z7A745</accession>
<keyword evidence="3" id="KW-1185">Reference proteome</keyword>
<dbReference type="EMBL" id="KV020196">
    <property type="protein sequence ID" value="KZV14740.1"/>
    <property type="molecule type" value="Genomic_DNA"/>
</dbReference>
<dbReference type="Proteomes" id="UP000250235">
    <property type="component" value="Unassembled WGS sequence"/>
</dbReference>
<evidence type="ECO:0000313" key="3">
    <source>
        <dbReference type="Proteomes" id="UP000250235"/>
    </source>
</evidence>
<gene>
    <name evidence="2" type="ORF">F511_39687</name>
</gene>
<dbReference type="AlphaFoldDB" id="A0A2Z7A745"/>
<feature type="region of interest" description="Disordered" evidence="1">
    <location>
        <begin position="271"/>
        <end position="293"/>
    </location>
</feature>
<feature type="compositionally biased region" description="Basic and acidic residues" evidence="1">
    <location>
        <begin position="278"/>
        <end position="287"/>
    </location>
</feature>